<gene>
    <name evidence="2" type="ORF">GMARGA_LOCUS42948</name>
</gene>
<organism evidence="2 3">
    <name type="scientific">Gigaspora margarita</name>
    <dbReference type="NCBI Taxonomy" id="4874"/>
    <lineage>
        <taxon>Eukaryota</taxon>
        <taxon>Fungi</taxon>
        <taxon>Fungi incertae sedis</taxon>
        <taxon>Mucoromycota</taxon>
        <taxon>Glomeromycotina</taxon>
        <taxon>Glomeromycetes</taxon>
        <taxon>Diversisporales</taxon>
        <taxon>Gigasporaceae</taxon>
        <taxon>Gigaspora</taxon>
    </lineage>
</organism>
<name>A0ABN7XGP6_GIGMA</name>
<evidence type="ECO:0000313" key="2">
    <source>
        <dbReference type="EMBL" id="CAG8854127.1"/>
    </source>
</evidence>
<dbReference type="EMBL" id="CAJVQB010133665">
    <property type="protein sequence ID" value="CAG8854127.1"/>
    <property type="molecule type" value="Genomic_DNA"/>
</dbReference>
<sequence>NLNEYNSQIESSKRKHDDEYQIQENTNKKQKLDIKNNQVKNSNTESEYSSM</sequence>
<reference evidence="2 3" key="1">
    <citation type="submission" date="2021-06" db="EMBL/GenBank/DDBJ databases">
        <authorList>
            <person name="Kallberg Y."/>
            <person name="Tangrot J."/>
            <person name="Rosling A."/>
        </authorList>
    </citation>
    <scope>NUCLEOTIDE SEQUENCE [LARGE SCALE GENOMIC DNA]</scope>
    <source>
        <strain evidence="2 3">120-4 pot B 10/14</strain>
    </source>
</reference>
<feature type="non-terminal residue" evidence="2">
    <location>
        <position position="51"/>
    </location>
</feature>
<feature type="compositionally biased region" description="Polar residues" evidence="1">
    <location>
        <begin position="1"/>
        <end position="10"/>
    </location>
</feature>
<feature type="region of interest" description="Disordered" evidence="1">
    <location>
        <begin position="1"/>
        <end position="51"/>
    </location>
</feature>
<keyword evidence="3" id="KW-1185">Reference proteome</keyword>
<dbReference type="Proteomes" id="UP000789901">
    <property type="component" value="Unassembled WGS sequence"/>
</dbReference>
<protein>
    <submittedName>
        <fullName evidence="2">9193_t:CDS:1</fullName>
    </submittedName>
</protein>
<evidence type="ECO:0000313" key="3">
    <source>
        <dbReference type="Proteomes" id="UP000789901"/>
    </source>
</evidence>
<proteinExistence type="predicted"/>
<accession>A0ABN7XGP6</accession>
<comment type="caution">
    <text evidence="2">The sequence shown here is derived from an EMBL/GenBank/DDBJ whole genome shotgun (WGS) entry which is preliminary data.</text>
</comment>
<feature type="compositionally biased region" description="Polar residues" evidence="1">
    <location>
        <begin position="35"/>
        <end position="51"/>
    </location>
</feature>
<feature type="non-terminal residue" evidence="2">
    <location>
        <position position="1"/>
    </location>
</feature>
<evidence type="ECO:0000256" key="1">
    <source>
        <dbReference type="SAM" id="MobiDB-lite"/>
    </source>
</evidence>